<name>A0A1G6ADX2_EUBOX</name>
<dbReference type="RefSeq" id="WP_090171774.1">
    <property type="nucleotide sequence ID" value="NZ_FMXR01000005.1"/>
</dbReference>
<keyword evidence="3" id="KW-1185">Reference proteome</keyword>
<accession>A0A1G6ADX2</accession>
<keyword evidence="2" id="KW-0238">DNA-binding</keyword>
<dbReference type="OrthoDB" id="3237136at2"/>
<organism evidence="2 3">
    <name type="scientific">Eubacterium oxidoreducens</name>
    <dbReference type="NCBI Taxonomy" id="1732"/>
    <lineage>
        <taxon>Bacteria</taxon>
        <taxon>Bacillati</taxon>
        <taxon>Bacillota</taxon>
        <taxon>Clostridia</taxon>
        <taxon>Eubacteriales</taxon>
        <taxon>Eubacteriaceae</taxon>
        <taxon>Eubacterium</taxon>
    </lineage>
</organism>
<proteinExistence type="predicted"/>
<dbReference type="SUPFAM" id="SSF46785">
    <property type="entry name" value="Winged helix' DNA-binding domain"/>
    <property type="match status" value="1"/>
</dbReference>
<dbReference type="PRINTS" id="PR00598">
    <property type="entry name" value="HTHMARR"/>
</dbReference>
<dbReference type="Proteomes" id="UP000199228">
    <property type="component" value="Unassembled WGS sequence"/>
</dbReference>
<evidence type="ECO:0000259" key="1">
    <source>
        <dbReference type="PROSITE" id="PS50995"/>
    </source>
</evidence>
<dbReference type="AlphaFoldDB" id="A0A1G6ADX2"/>
<dbReference type="PANTHER" id="PTHR33164:SF101">
    <property type="entry name" value="TRANSCRIPTIONAL REPRESSOR MPRA"/>
    <property type="match status" value="1"/>
</dbReference>
<sequence>MKPDTLKTFIDACTYARKILSFLPALPKDITPRHIRILGTIHELQQTNSLVKVSDVADVMHATRPSITRLINELESLKLVDKKQSTSDKRIITLQLTKKGHEYQKLYIEDYYKEMSDILSAYTDEDILKTSKLLNDVYDTLNQSDLGEKLWNLKEN</sequence>
<dbReference type="Gene3D" id="1.10.10.10">
    <property type="entry name" value="Winged helix-like DNA-binding domain superfamily/Winged helix DNA-binding domain"/>
    <property type="match status" value="1"/>
</dbReference>
<dbReference type="GO" id="GO:0003700">
    <property type="term" value="F:DNA-binding transcription factor activity"/>
    <property type="evidence" value="ECO:0007669"/>
    <property type="project" value="InterPro"/>
</dbReference>
<evidence type="ECO:0000313" key="2">
    <source>
        <dbReference type="EMBL" id="SDB06510.1"/>
    </source>
</evidence>
<dbReference type="GO" id="GO:0003677">
    <property type="term" value="F:DNA binding"/>
    <property type="evidence" value="ECO:0007669"/>
    <property type="project" value="UniProtKB-KW"/>
</dbReference>
<protein>
    <submittedName>
        <fullName evidence="2">DNA-binding transcriptional regulator, MarR family</fullName>
    </submittedName>
</protein>
<feature type="domain" description="HTH marR-type" evidence="1">
    <location>
        <begin position="1"/>
        <end position="139"/>
    </location>
</feature>
<dbReference type="PROSITE" id="PS50995">
    <property type="entry name" value="HTH_MARR_2"/>
    <property type="match status" value="1"/>
</dbReference>
<evidence type="ECO:0000313" key="3">
    <source>
        <dbReference type="Proteomes" id="UP000199228"/>
    </source>
</evidence>
<dbReference type="Pfam" id="PF12802">
    <property type="entry name" value="MarR_2"/>
    <property type="match status" value="1"/>
</dbReference>
<dbReference type="GO" id="GO:0006950">
    <property type="term" value="P:response to stress"/>
    <property type="evidence" value="ECO:0007669"/>
    <property type="project" value="TreeGrafter"/>
</dbReference>
<reference evidence="2 3" key="1">
    <citation type="submission" date="2016-10" db="EMBL/GenBank/DDBJ databases">
        <authorList>
            <person name="de Groot N.N."/>
        </authorList>
    </citation>
    <scope>NUCLEOTIDE SEQUENCE [LARGE SCALE GENOMIC DNA]</scope>
    <source>
        <strain evidence="2 3">DSM 3217</strain>
    </source>
</reference>
<dbReference type="InterPro" id="IPR036388">
    <property type="entry name" value="WH-like_DNA-bd_sf"/>
</dbReference>
<dbReference type="EMBL" id="FMXR01000005">
    <property type="protein sequence ID" value="SDB06510.1"/>
    <property type="molecule type" value="Genomic_DNA"/>
</dbReference>
<dbReference type="InterPro" id="IPR039422">
    <property type="entry name" value="MarR/SlyA-like"/>
</dbReference>
<gene>
    <name evidence="2" type="ORF">SAMN02910417_00459</name>
</gene>
<dbReference type="InterPro" id="IPR000835">
    <property type="entry name" value="HTH_MarR-typ"/>
</dbReference>
<dbReference type="PANTHER" id="PTHR33164">
    <property type="entry name" value="TRANSCRIPTIONAL REGULATOR, MARR FAMILY"/>
    <property type="match status" value="1"/>
</dbReference>
<dbReference type="InterPro" id="IPR036390">
    <property type="entry name" value="WH_DNA-bd_sf"/>
</dbReference>
<dbReference type="STRING" id="1732.SAMN02910417_00459"/>
<dbReference type="SMART" id="SM00347">
    <property type="entry name" value="HTH_MARR"/>
    <property type="match status" value="1"/>
</dbReference>